<feature type="region of interest" description="Disordered" evidence="1">
    <location>
        <begin position="242"/>
        <end position="262"/>
    </location>
</feature>
<accession>A0A210QRE6</accession>
<gene>
    <name evidence="2" type="ORF">KP79_PYT24678</name>
</gene>
<dbReference type="AlphaFoldDB" id="A0A210QRE6"/>
<dbReference type="Proteomes" id="UP000242188">
    <property type="component" value="Unassembled WGS sequence"/>
</dbReference>
<evidence type="ECO:0000313" key="2">
    <source>
        <dbReference type="EMBL" id="OWF51326.1"/>
    </source>
</evidence>
<protein>
    <submittedName>
        <fullName evidence="2">Uncharacterized protein</fullName>
    </submittedName>
</protein>
<sequence>MATNEHSVINEDRLTCCSVPKQVKCCVDLCDSPDGHIHGGFRPDSEWVYRCLGELTPLLDEQANPDAFMKIYPAKVGNNNADNGASFSDAYCNVEFYPDAYPIAQIFQKGLGVLLEYFTDNRKPADEMAAHSLEVLLHFLEKNHFTQQGYSLENIKGMSETDITIFLVNHFFGKLSITSKYVIDGRLQSKGKRKENACSCSKEGCKMTGVFGDTSIGNPEVWHGKVDVLLNYTDTVLKVNHEEQEDDHDDSPGKTATEVKRRTSSVSDNEEIFAEVIVFSFLQKQLHPYRKHHLYPCIAVNSKDLFVYLYDSGHDVLLASSPVSLFDPDMGRFRLATIFLSWLVVNHKCFSNGLSSKLTSKNAGFFMCKKIDIFEEGLQCGHVVSPVKTARIYRRVRDRCEDVEDLNDKRIHLISCKKFKS</sequence>
<dbReference type="OrthoDB" id="10290863at2759"/>
<name>A0A210QRE6_MIZYE</name>
<reference evidence="2 3" key="1">
    <citation type="journal article" date="2017" name="Nat. Ecol. Evol.">
        <title>Scallop genome provides insights into evolution of bilaterian karyotype and development.</title>
        <authorList>
            <person name="Wang S."/>
            <person name="Zhang J."/>
            <person name="Jiao W."/>
            <person name="Li J."/>
            <person name="Xun X."/>
            <person name="Sun Y."/>
            <person name="Guo X."/>
            <person name="Huan P."/>
            <person name="Dong B."/>
            <person name="Zhang L."/>
            <person name="Hu X."/>
            <person name="Sun X."/>
            <person name="Wang J."/>
            <person name="Zhao C."/>
            <person name="Wang Y."/>
            <person name="Wang D."/>
            <person name="Huang X."/>
            <person name="Wang R."/>
            <person name="Lv J."/>
            <person name="Li Y."/>
            <person name="Zhang Z."/>
            <person name="Liu B."/>
            <person name="Lu W."/>
            <person name="Hui Y."/>
            <person name="Liang J."/>
            <person name="Zhou Z."/>
            <person name="Hou R."/>
            <person name="Li X."/>
            <person name="Liu Y."/>
            <person name="Li H."/>
            <person name="Ning X."/>
            <person name="Lin Y."/>
            <person name="Zhao L."/>
            <person name="Xing Q."/>
            <person name="Dou J."/>
            <person name="Li Y."/>
            <person name="Mao J."/>
            <person name="Guo H."/>
            <person name="Dou H."/>
            <person name="Li T."/>
            <person name="Mu C."/>
            <person name="Jiang W."/>
            <person name="Fu Q."/>
            <person name="Fu X."/>
            <person name="Miao Y."/>
            <person name="Liu J."/>
            <person name="Yu Q."/>
            <person name="Li R."/>
            <person name="Liao H."/>
            <person name="Li X."/>
            <person name="Kong Y."/>
            <person name="Jiang Z."/>
            <person name="Chourrout D."/>
            <person name="Li R."/>
            <person name="Bao Z."/>
        </authorList>
    </citation>
    <scope>NUCLEOTIDE SEQUENCE [LARGE SCALE GENOMIC DNA]</scope>
    <source>
        <strain evidence="2 3">PY_sf001</strain>
    </source>
</reference>
<evidence type="ECO:0000256" key="1">
    <source>
        <dbReference type="SAM" id="MobiDB-lite"/>
    </source>
</evidence>
<proteinExistence type="predicted"/>
<keyword evidence="3" id="KW-1185">Reference proteome</keyword>
<comment type="caution">
    <text evidence="2">The sequence shown here is derived from an EMBL/GenBank/DDBJ whole genome shotgun (WGS) entry which is preliminary data.</text>
</comment>
<organism evidence="2 3">
    <name type="scientific">Mizuhopecten yessoensis</name>
    <name type="common">Japanese scallop</name>
    <name type="synonym">Patinopecten yessoensis</name>
    <dbReference type="NCBI Taxonomy" id="6573"/>
    <lineage>
        <taxon>Eukaryota</taxon>
        <taxon>Metazoa</taxon>
        <taxon>Spiralia</taxon>
        <taxon>Lophotrochozoa</taxon>
        <taxon>Mollusca</taxon>
        <taxon>Bivalvia</taxon>
        <taxon>Autobranchia</taxon>
        <taxon>Pteriomorphia</taxon>
        <taxon>Pectinida</taxon>
        <taxon>Pectinoidea</taxon>
        <taxon>Pectinidae</taxon>
        <taxon>Mizuhopecten</taxon>
    </lineage>
</organism>
<dbReference type="EMBL" id="NEDP02002292">
    <property type="protein sequence ID" value="OWF51326.1"/>
    <property type="molecule type" value="Genomic_DNA"/>
</dbReference>
<evidence type="ECO:0000313" key="3">
    <source>
        <dbReference type="Proteomes" id="UP000242188"/>
    </source>
</evidence>